<dbReference type="InterPro" id="IPR036097">
    <property type="entry name" value="HisK_dim/P_sf"/>
</dbReference>
<evidence type="ECO:0000256" key="9">
    <source>
        <dbReference type="ARBA" id="ARBA00022777"/>
    </source>
</evidence>
<dbReference type="InterPro" id="IPR033479">
    <property type="entry name" value="dCache_1"/>
</dbReference>
<keyword evidence="13 14" id="KW-0472">Membrane</keyword>
<dbReference type="Gene3D" id="3.30.565.10">
    <property type="entry name" value="Histidine kinase-like ATPase, C-terminal domain"/>
    <property type="match status" value="1"/>
</dbReference>
<comment type="caution">
    <text evidence="18">The sequence shown here is derived from an EMBL/GenBank/DDBJ whole genome shotgun (WGS) entry which is preliminary data.</text>
</comment>
<evidence type="ECO:0000313" key="18">
    <source>
        <dbReference type="EMBL" id="GAA0488303.1"/>
    </source>
</evidence>
<evidence type="ECO:0000256" key="3">
    <source>
        <dbReference type="ARBA" id="ARBA00012438"/>
    </source>
</evidence>
<evidence type="ECO:0000256" key="13">
    <source>
        <dbReference type="ARBA" id="ARBA00023136"/>
    </source>
</evidence>
<dbReference type="PROSITE" id="PS50885">
    <property type="entry name" value="HAMP"/>
    <property type="match status" value="1"/>
</dbReference>
<feature type="transmembrane region" description="Helical" evidence="14">
    <location>
        <begin position="12"/>
        <end position="33"/>
    </location>
</feature>
<evidence type="ECO:0000313" key="19">
    <source>
        <dbReference type="Proteomes" id="UP001500880"/>
    </source>
</evidence>
<dbReference type="SUPFAM" id="SSF55874">
    <property type="entry name" value="ATPase domain of HSP90 chaperone/DNA topoisomerase II/histidine kinase"/>
    <property type="match status" value="1"/>
</dbReference>
<evidence type="ECO:0000256" key="11">
    <source>
        <dbReference type="ARBA" id="ARBA00022989"/>
    </source>
</evidence>
<comment type="subcellular location">
    <subcellularLocation>
        <location evidence="2">Cell membrane</location>
        <topology evidence="2">Multi-pass membrane protein</topology>
    </subcellularLocation>
</comment>
<keyword evidence="8" id="KW-0547">Nucleotide-binding</keyword>
<dbReference type="EC" id="2.7.13.3" evidence="3"/>
<dbReference type="Proteomes" id="UP001500880">
    <property type="component" value="Unassembled WGS sequence"/>
</dbReference>
<feature type="domain" description="Histidine kinase" evidence="15">
    <location>
        <begin position="489"/>
        <end position="707"/>
    </location>
</feature>
<dbReference type="Gene3D" id="3.30.450.20">
    <property type="entry name" value="PAS domain"/>
    <property type="match status" value="2"/>
</dbReference>
<evidence type="ECO:0000256" key="4">
    <source>
        <dbReference type="ARBA" id="ARBA00022475"/>
    </source>
</evidence>
<evidence type="ECO:0000256" key="6">
    <source>
        <dbReference type="ARBA" id="ARBA00022679"/>
    </source>
</evidence>
<proteinExistence type="predicted"/>
<dbReference type="Gene3D" id="6.10.340.10">
    <property type="match status" value="1"/>
</dbReference>
<feature type="domain" description="PAC" evidence="16">
    <location>
        <begin position="424"/>
        <end position="476"/>
    </location>
</feature>
<keyword evidence="11 14" id="KW-1133">Transmembrane helix</keyword>
<feature type="transmembrane region" description="Helical" evidence="14">
    <location>
        <begin position="279"/>
        <end position="300"/>
    </location>
</feature>
<dbReference type="CDD" id="cd00130">
    <property type="entry name" value="PAS"/>
    <property type="match status" value="1"/>
</dbReference>
<evidence type="ECO:0000256" key="1">
    <source>
        <dbReference type="ARBA" id="ARBA00000085"/>
    </source>
</evidence>
<keyword evidence="9" id="KW-0418">Kinase</keyword>
<dbReference type="InterPro" id="IPR005467">
    <property type="entry name" value="His_kinase_dom"/>
</dbReference>
<dbReference type="SUPFAM" id="SSF55785">
    <property type="entry name" value="PYP-like sensor domain (PAS domain)"/>
    <property type="match status" value="1"/>
</dbReference>
<dbReference type="Pfam" id="PF00512">
    <property type="entry name" value="HisKA"/>
    <property type="match status" value="1"/>
</dbReference>
<dbReference type="Pfam" id="PF13426">
    <property type="entry name" value="PAS_9"/>
    <property type="match status" value="1"/>
</dbReference>
<dbReference type="PANTHER" id="PTHR43065:SF10">
    <property type="entry name" value="PEROXIDE STRESS-ACTIVATED HISTIDINE KINASE MAK3"/>
    <property type="match status" value="1"/>
</dbReference>
<dbReference type="InterPro" id="IPR036890">
    <property type="entry name" value="HATPase_C_sf"/>
</dbReference>
<dbReference type="NCBIfam" id="TIGR00229">
    <property type="entry name" value="sensory_box"/>
    <property type="match status" value="1"/>
</dbReference>
<dbReference type="PRINTS" id="PR00344">
    <property type="entry name" value="BCTRLSENSOR"/>
</dbReference>
<keyword evidence="12" id="KW-0902">Two-component regulatory system</keyword>
<dbReference type="InterPro" id="IPR003661">
    <property type="entry name" value="HisK_dim/P_dom"/>
</dbReference>
<dbReference type="Gene3D" id="1.10.287.130">
    <property type="match status" value="1"/>
</dbReference>
<dbReference type="RefSeq" id="WP_343838821.1">
    <property type="nucleotide sequence ID" value="NZ_BAAADO010000002.1"/>
</dbReference>
<accession>A0ABP3KXX6</accession>
<evidence type="ECO:0000256" key="14">
    <source>
        <dbReference type="SAM" id="Phobius"/>
    </source>
</evidence>
<evidence type="ECO:0000256" key="2">
    <source>
        <dbReference type="ARBA" id="ARBA00004651"/>
    </source>
</evidence>
<keyword evidence="4" id="KW-1003">Cell membrane</keyword>
<dbReference type="CDD" id="cd06225">
    <property type="entry name" value="HAMP"/>
    <property type="match status" value="1"/>
</dbReference>
<keyword evidence="10" id="KW-0067">ATP-binding</keyword>
<dbReference type="SMART" id="SM00388">
    <property type="entry name" value="HisKA"/>
    <property type="match status" value="1"/>
</dbReference>
<dbReference type="SMART" id="SM00387">
    <property type="entry name" value="HATPase_c"/>
    <property type="match status" value="1"/>
</dbReference>
<evidence type="ECO:0000256" key="7">
    <source>
        <dbReference type="ARBA" id="ARBA00022692"/>
    </source>
</evidence>
<evidence type="ECO:0000259" key="15">
    <source>
        <dbReference type="PROSITE" id="PS50109"/>
    </source>
</evidence>
<dbReference type="Pfam" id="PF02518">
    <property type="entry name" value="HATPase_c"/>
    <property type="match status" value="1"/>
</dbReference>
<evidence type="ECO:0000256" key="12">
    <source>
        <dbReference type="ARBA" id="ARBA00023012"/>
    </source>
</evidence>
<dbReference type="SUPFAM" id="SSF158472">
    <property type="entry name" value="HAMP domain-like"/>
    <property type="match status" value="1"/>
</dbReference>
<dbReference type="InterPro" id="IPR000014">
    <property type="entry name" value="PAS"/>
</dbReference>
<dbReference type="InterPro" id="IPR035965">
    <property type="entry name" value="PAS-like_dom_sf"/>
</dbReference>
<dbReference type="InterPro" id="IPR003594">
    <property type="entry name" value="HATPase_dom"/>
</dbReference>
<comment type="catalytic activity">
    <reaction evidence="1">
        <text>ATP + protein L-histidine = ADP + protein N-phospho-L-histidine.</text>
        <dbReference type="EC" id="2.7.13.3"/>
    </reaction>
</comment>
<dbReference type="PROSITE" id="PS50109">
    <property type="entry name" value="HIS_KIN"/>
    <property type="match status" value="1"/>
</dbReference>
<dbReference type="InterPro" id="IPR000700">
    <property type="entry name" value="PAS-assoc_C"/>
</dbReference>
<name>A0ABP3KXX6_9BACI</name>
<reference evidence="19" key="1">
    <citation type="journal article" date="2019" name="Int. J. Syst. Evol. Microbiol.">
        <title>The Global Catalogue of Microorganisms (GCM) 10K type strain sequencing project: providing services to taxonomists for standard genome sequencing and annotation.</title>
        <authorList>
            <consortium name="The Broad Institute Genomics Platform"/>
            <consortium name="The Broad Institute Genome Sequencing Center for Infectious Disease"/>
            <person name="Wu L."/>
            <person name="Ma J."/>
        </authorList>
    </citation>
    <scope>NUCLEOTIDE SEQUENCE [LARGE SCALE GENOMIC DNA]</scope>
    <source>
        <strain evidence="19">JCM 12389</strain>
    </source>
</reference>
<feature type="domain" description="HAMP" evidence="17">
    <location>
        <begin position="303"/>
        <end position="355"/>
    </location>
</feature>
<dbReference type="InterPro" id="IPR003660">
    <property type="entry name" value="HAMP_dom"/>
</dbReference>
<gene>
    <name evidence="18" type="ORF">GCM10008986_12450</name>
</gene>
<organism evidence="18 19">
    <name type="scientific">Salinibacillus aidingensis</name>
    <dbReference type="NCBI Taxonomy" id="237684"/>
    <lineage>
        <taxon>Bacteria</taxon>
        <taxon>Bacillati</taxon>
        <taxon>Bacillota</taxon>
        <taxon>Bacilli</taxon>
        <taxon>Bacillales</taxon>
        <taxon>Bacillaceae</taxon>
        <taxon>Salinibacillus</taxon>
    </lineage>
</organism>
<dbReference type="InterPro" id="IPR004358">
    <property type="entry name" value="Sig_transdc_His_kin-like_C"/>
</dbReference>
<evidence type="ECO:0000256" key="10">
    <source>
        <dbReference type="ARBA" id="ARBA00022840"/>
    </source>
</evidence>
<dbReference type="CDD" id="cd00082">
    <property type="entry name" value="HisKA"/>
    <property type="match status" value="1"/>
</dbReference>
<dbReference type="CDD" id="cd18774">
    <property type="entry name" value="PDC2_HK_sensor"/>
    <property type="match status" value="1"/>
</dbReference>
<dbReference type="PROSITE" id="PS50113">
    <property type="entry name" value="PAC"/>
    <property type="match status" value="1"/>
</dbReference>
<evidence type="ECO:0000259" key="16">
    <source>
        <dbReference type="PROSITE" id="PS50113"/>
    </source>
</evidence>
<keyword evidence="7 14" id="KW-0812">Transmembrane</keyword>
<dbReference type="PANTHER" id="PTHR43065">
    <property type="entry name" value="SENSOR HISTIDINE KINASE"/>
    <property type="match status" value="1"/>
</dbReference>
<dbReference type="SUPFAM" id="SSF47384">
    <property type="entry name" value="Homodimeric domain of signal transducing histidine kinase"/>
    <property type="match status" value="1"/>
</dbReference>
<dbReference type="Pfam" id="PF02743">
    <property type="entry name" value="dCache_1"/>
    <property type="match status" value="1"/>
</dbReference>
<evidence type="ECO:0000256" key="8">
    <source>
        <dbReference type="ARBA" id="ARBA00022741"/>
    </source>
</evidence>
<evidence type="ECO:0000259" key="17">
    <source>
        <dbReference type="PROSITE" id="PS50885"/>
    </source>
</evidence>
<keyword evidence="6" id="KW-0808">Transferase</keyword>
<keyword evidence="19" id="KW-1185">Reference proteome</keyword>
<dbReference type="EMBL" id="BAAADO010000002">
    <property type="protein sequence ID" value="GAA0488303.1"/>
    <property type="molecule type" value="Genomic_DNA"/>
</dbReference>
<protein>
    <recommendedName>
        <fullName evidence="3">histidine kinase</fullName>
        <ecNumber evidence="3">2.7.13.3</ecNumber>
    </recommendedName>
</protein>
<evidence type="ECO:0000256" key="5">
    <source>
        <dbReference type="ARBA" id="ARBA00022553"/>
    </source>
</evidence>
<keyword evidence="5" id="KW-0597">Phosphoprotein</keyword>
<sequence length="715" mass="80691">MKKILPARLTKRFIVLGLFLIMIPLFVIMYLGVMSSKGIMDNQTENQAIQVTKNLSNQTTNLFEYKKKLLENISVTDRLTNHASEWTRSAITDLAVNDAFFQQIYLVSQDGRILHQAPTNQEGMDILPPKLQPILDELKWRRSSFSSTIVTKNDRVPGIFIAVPIQSEEHGEVHSGFIAQVSPDFLQKNSKQNIVGQDGRSFLLDQDGSVLIDTNDNKSMGLRLTSPAVEEGYSGRTGIRYESVLQEDVLIAYSPVDHLPFLSVTTIPVDHVNAATKNLTFSLIMGLVVLTIAVTILLYFSVRWVIKPINALTEEANQYVQGGKWKFNLLQEKDEVKTLSKALNYMATSLKEKERYLQLILGSFPFGVITMDPLGNVTSVNDKAKQLLNRKHKRLKGKSISALPVPLKEHFETCKNASSDFEGIEDEYIYRNLYGRKLVLRRFSSPLLDEKGQVIGVVTTFWDITKVRQLEQHIQRSEQLAAIGQMTAGLAHEVKNPLGTIQMASDLIESEFKELEEGYSFKGKGPETIKEALNDIQDETDRMNELVKSFLQFSRETKKEESIFDLTELVNEILHLLSHQMKQKKIEINTIFPEEQAFVKGDRNQITQALLNVFLNSMDAVDQQGKIQVAIEKVDQQYVLEVMDDGVGISQSKMKRIFNPFYSTKQEGTGLGLSITHDIINNHGGYMEVESETGVGTTMLIYLKPINKGSNEEGE</sequence>